<gene>
    <name evidence="7" type="ORF">M422DRAFT_68108</name>
</gene>
<keyword evidence="5" id="KW-0539">Nucleus</keyword>
<dbReference type="GO" id="GO:0005737">
    <property type="term" value="C:cytoplasm"/>
    <property type="evidence" value="ECO:0007669"/>
    <property type="project" value="TreeGrafter"/>
</dbReference>
<dbReference type="Pfam" id="PF08389">
    <property type="entry name" value="Xpo1"/>
    <property type="match status" value="1"/>
</dbReference>
<keyword evidence="8" id="KW-1185">Reference proteome</keyword>
<evidence type="ECO:0000256" key="3">
    <source>
        <dbReference type="ARBA" id="ARBA00022448"/>
    </source>
</evidence>
<dbReference type="HOGENOM" id="CLU_005996_3_0_1"/>
<keyword evidence="3" id="KW-0813">Transport</keyword>
<dbReference type="InterPro" id="IPR057942">
    <property type="entry name" value="TPR_TNPO3_IPO13_3rd"/>
</dbReference>
<dbReference type="PANTHER" id="PTHR12363:SF33">
    <property type="entry name" value="IMPORTIN-13"/>
    <property type="match status" value="1"/>
</dbReference>
<dbReference type="InterPro" id="IPR011989">
    <property type="entry name" value="ARM-like"/>
</dbReference>
<evidence type="ECO:0000256" key="2">
    <source>
        <dbReference type="ARBA" id="ARBA00007991"/>
    </source>
</evidence>
<sequence length="834" mass="93014">MSLSTWFPSLSDNDIQQAITLITESYSGRATIEQQKEYQWNLFEVQKRFAAWGLVAPLLDHPDANVQFFGAHTAQVKIVRDWDSFPKDHAVELKDMLLDLTGKAIISGKSRVIIRKLYVTLVQLAFKLHPTRPSQWPEWVLATIAYFSGRGVSSEQILDFLAIIPEEVRTADFLNATKMVINESLHEAIPTVTQAITTSITNPNVSTSELTVALKCLEKWIVWKLPADYLTPFLPILISLLSFEPSFIPASDVLQEVMTSSSLSDGSGSKVLTEPLLDYFCRHGQAIYEQTIAHGFVDDTAHSFCKLLCALGDHSAMYFASHLSDPQVQAFVRLMLGFTGLPGWFGIDEDESDTCMQFWYLLQESLWAVDYSTTDGADGGWERSEGDVEGKNWEVAAEIYKEVVEVLRRKITWPKREDLSTWTKDQVQKFEGYRRDVGDILINAYYVLKERMLERQVYLLSQTLETVPPVNGWEDIEALLFCIMSVQEVVPIDRKEGRESLRQLFGPTILGKLPSTGTDRVRRTAIQLIGEYSSWFTAQATSALVMDVITYVASGLNEGPLAFRAATAFKDLCDANRTTLAQHIAMFGNLYADMGRIPESEKGKVIQSIASVIQALPPQEAVQPVEAVVSPIVTKLAQAITSASQLPEDARNLCLQELQALTGCARGLTSSSDPLLSFSEDAEEVQMRIMEQARQDPRVVKLRDDMFVALSQAMQLWSTDMELADAFSDLFKAITCIPVDATLISLSPGPLLELVVAAVRRQLHSVWLSLAGMLIGQLDPPSFTTLSMGPTPEAENLVLSALPALLDPCFAFLNSAQAMENVRFFYLSDAYWVF</sequence>
<comment type="similarity">
    <text evidence="2">Belongs to the importin beta family.</text>
</comment>
<evidence type="ECO:0000313" key="8">
    <source>
        <dbReference type="Proteomes" id="UP000054279"/>
    </source>
</evidence>
<protein>
    <recommendedName>
        <fullName evidence="6">Exportin-1/Importin-beta-like domain-containing protein</fullName>
    </recommendedName>
</protein>
<dbReference type="Pfam" id="PF24140">
    <property type="entry name" value="TPR_TNPO3_IPO13_3rd"/>
    <property type="match status" value="1"/>
</dbReference>
<dbReference type="Gene3D" id="1.25.10.10">
    <property type="entry name" value="Leucine-rich Repeat Variant"/>
    <property type="match status" value="1"/>
</dbReference>
<dbReference type="InterPro" id="IPR013598">
    <property type="entry name" value="Exportin-1/Importin-b-like"/>
</dbReference>
<evidence type="ECO:0000256" key="1">
    <source>
        <dbReference type="ARBA" id="ARBA00004123"/>
    </source>
</evidence>
<dbReference type="Proteomes" id="UP000054279">
    <property type="component" value="Unassembled WGS sequence"/>
</dbReference>
<evidence type="ECO:0000256" key="5">
    <source>
        <dbReference type="ARBA" id="ARBA00023242"/>
    </source>
</evidence>
<dbReference type="EMBL" id="KN837133">
    <property type="protein sequence ID" value="KIJ41891.1"/>
    <property type="molecule type" value="Genomic_DNA"/>
</dbReference>
<comment type="subcellular location">
    <subcellularLocation>
        <location evidence="1">Nucleus</location>
    </subcellularLocation>
</comment>
<dbReference type="AlphaFoldDB" id="A0A0C9VUH6"/>
<evidence type="ECO:0000259" key="6">
    <source>
        <dbReference type="Pfam" id="PF08389"/>
    </source>
</evidence>
<accession>A0A0C9VUH6</accession>
<dbReference type="InterPro" id="IPR051345">
    <property type="entry name" value="Importin_beta-like_NTR"/>
</dbReference>
<keyword evidence="4" id="KW-0653">Protein transport</keyword>
<name>A0A0C9VUH6_SPHS4</name>
<reference evidence="7 8" key="1">
    <citation type="submission" date="2014-06" db="EMBL/GenBank/DDBJ databases">
        <title>Evolutionary Origins and Diversification of the Mycorrhizal Mutualists.</title>
        <authorList>
            <consortium name="DOE Joint Genome Institute"/>
            <consortium name="Mycorrhizal Genomics Consortium"/>
            <person name="Kohler A."/>
            <person name="Kuo A."/>
            <person name="Nagy L.G."/>
            <person name="Floudas D."/>
            <person name="Copeland A."/>
            <person name="Barry K.W."/>
            <person name="Cichocki N."/>
            <person name="Veneault-Fourrey C."/>
            <person name="LaButti K."/>
            <person name="Lindquist E.A."/>
            <person name="Lipzen A."/>
            <person name="Lundell T."/>
            <person name="Morin E."/>
            <person name="Murat C."/>
            <person name="Riley R."/>
            <person name="Ohm R."/>
            <person name="Sun H."/>
            <person name="Tunlid A."/>
            <person name="Henrissat B."/>
            <person name="Grigoriev I.V."/>
            <person name="Hibbett D.S."/>
            <person name="Martin F."/>
        </authorList>
    </citation>
    <scope>NUCLEOTIDE SEQUENCE [LARGE SCALE GENOMIC DNA]</scope>
    <source>
        <strain evidence="7 8">SS14</strain>
    </source>
</reference>
<dbReference type="InterPro" id="IPR016024">
    <property type="entry name" value="ARM-type_fold"/>
</dbReference>
<dbReference type="GO" id="GO:0005634">
    <property type="term" value="C:nucleus"/>
    <property type="evidence" value="ECO:0007669"/>
    <property type="project" value="UniProtKB-SubCell"/>
</dbReference>
<dbReference type="SUPFAM" id="SSF48371">
    <property type="entry name" value="ARM repeat"/>
    <property type="match status" value="1"/>
</dbReference>
<dbReference type="PANTHER" id="PTHR12363">
    <property type="entry name" value="TRANSPORTIN 3 AND IMPORTIN 13"/>
    <property type="match status" value="1"/>
</dbReference>
<organism evidence="7 8">
    <name type="scientific">Sphaerobolus stellatus (strain SS14)</name>
    <dbReference type="NCBI Taxonomy" id="990650"/>
    <lineage>
        <taxon>Eukaryota</taxon>
        <taxon>Fungi</taxon>
        <taxon>Dikarya</taxon>
        <taxon>Basidiomycota</taxon>
        <taxon>Agaricomycotina</taxon>
        <taxon>Agaricomycetes</taxon>
        <taxon>Phallomycetidae</taxon>
        <taxon>Geastrales</taxon>
        <taxon>Sphaerobolaceae</taxon>
        <taxon>Sphaerobolus</taxon>
    </lineage>
</organism>
<dbReference type="OrthoDB" id="2016913at2759"/>
<dbReference type="GO" id="GO:0006606">
    <property type="term" value="P:protein import into nucleus"/>
    <property type="evidence" value="ECO:0007669"/>
    <property type="project" value="TreeGrafter"/>
</dbReference>
<evidence type="ECO:0000313" key="7">
    <source>
        <dbReference type="EMBL" id="KIJ41891.1"/>
    </source>
</evidence>
<proteinExistence type="inferred from homology"/>
<feature type="domain" description="Exportin-1/Importin-beta-like" evidence="6">
    <location>
        <begin position="111"/>
        <end position="254"/>
    </location>
</feature>
<evidence type="ECO:0000256" key="4">
    <source>
        <dbReference type="ARBA" id="ARBA00022927"/>
    </source>
</evidence>